<evidence type="ECO:0000313" key="6">
    <source>
        <dbReference type="EMBL" id="AGB49761.1"/>
    </source>
</evidence>
<dbReference type="InterPro" id="IPR003439">
    <property type="entry name" value="ABC_transporter-like_ATP-bd"/>
</dbReference>
<dbReference type="CDD" id="cd03230">
    <property type="entry name" value="ABC_DR_subfamily_A"/>
    <property type="match status" value="1"/>
</dbReference>
<name>L0KXB4_METHD</name>
<reference evidence="7" key="1">
    <citation type="submission" date="2012-02" db="EMBL/GenBank/DDBJ databases">
        <title>Complete sequence of chromosome of Methanomethylovorans hollandica DSM 15978.</title>
        <authorList>
            <person name="Lucas S."/>
            <person name="Copeland A."/>
            <person name="Lapidus A."/>
            <person name="Glavina del Rio T."/>
            <person name="Dalin E."/>
            <person name="Tice H."/>
            <person name="Bruce D."/>
            <person name="Goodwin L."/>
            <person name="Pitluck S."/>
            <person name="Peters L."/>
            <person name="Mikhailova N."/>
            <person name="Held B."/>
            <person name="Kyrpides N."/>
            <person name="Mavromatis K."/>
            <person name="Ivanova N."/>
            <person name="Brettin T."/>
            <person name="Detter J.C."/>
            <person name="Han C."/>
            <person name="Larimer F."/>
            <person name="Land M."/>
            <person name="Hauser L."/>
            <person name="Markowitz V."/>
            <person name="Cheng J.-F."/>
            <person name="Hugenholtz P."/>
            <person name="Woyke T."/>
            <person name="Wu D."/>
            <person name="Spring S."/>
            <person name="Schroeder M."/>
            <person name="Brambilla E."/>
            <person name="Klenk H.-P."/>
            <person name="Eisen J.A."/>
        </authorList>
    </citation>
    <scope>NUCLEOTIDE SEQUENCE [LARGE SCALE GENOMIC DNA]</scope>
    <source>
        <strain evidence="7">DSM 15978 / NBRC 107637 / DMS1</strain>
    </source>
</reference>
<dbReference type="InterPro" id="IPR003593">
    <property type="entry name" value="AAA+_ATPase"/>
</dbReference>
<keyword evidence="2" id="KW-0813">Transport</keyword>
<dbReference type="SUPFAM" id="SSF52540">
    <property type="entry name" value="P-loop containing nucleoside triphosphate hydrolases"/>
    <property type="match status" value="1"/>
</dbReference>
<keyword evidence="4" id="KW-0067">ATP-binding</keyword>
<dbReference type="InterPro" id="IPR027417">
    <property type="entry name" value="P-loop_NTPase"/>
</dbReference>
<dbReference type="AlphaFoldDB" id="L0KXB4"/>
<dbReference type="Gene3D" id="3.40.50.300">
    <property type="entry name" value="P-loop containing nucleotide triphosphate hydrolases"/>
    <property type="match status" value="1"/>
</dbReference>
<dbReference type="KEGG" id="mhz:Metho_1563"/>
<comment type="similarity">
    <text evidence="1">Belongs to the ABC transporter superfamily.</text>
</comment>
<evidence type="ECO:0000259" key="5">
    <source>
        <dbReference type="PROSITE" id="PS50893"/>
    </source>
</evidence>
<dbReference type="GO" id="GO:0005524">
    <property type="term" value="F:ATP binding"/>
    <property type="evidence" value="ECO:0007669"/>
    <property type="project" value="UniProtKB-KW"/>
</dbReference>
<dbReference type="OrthoDB" id="87732at2157"/>
<dbReference type="Proteomes" id="UP000010866">
    <property type="component" value="Chromosome"/>
</dbReference>
<dbReference type="EMBL" id="CP003362">
    <property type="protein sequence ID" value="AGB49761.1"/>
    <property type="molecule type" value="Genomic_DNA"/>
</dbReference>
<evidence type="ECO:0000256" key="4">
    <source>
        <dbReference type="ARBA" id="ARBA00022840"/>
    </source>
</evidence>
<feature type="domain" description="ABC transporter" evidence="5">
    <location>
        <begin position="5"/>
        <end position="234"/>
    </location>
</feature>
<dbReference type="PANTHER" id="PTHR42711:SF5">
    <property type="entry name" value="ABC TRANSPORTER ATP-BINDING PROTEIN NATA"/>
    <property type="match status" value="1"/>
</dbReference>
<dbReference type="Pfam" id="PF00005">
    <property type="entry name" value="ABC_tran"/>
    <property type="match status" value="1"/>
</dbReference>
<dbReference type="GO" id="GO:0016887">
    <property type="term" value="F:ATP hydrolysis activity"/>
    <property type="evidence" value="ECO:0007669"/>
    <property type="project" value="InterPro"/>
</dbReference>
<dbReference type="HOGENOM" id="CLU_000604_1_2_2"/>
<dbReference type="PANTHER" id="PTHR42711">
    <property type="entry name" value="ABC TRANSPORTER ATP-BINDING PROTEIN"/>
    <property type="match status" value="1"/>
</dbReference>
<keyword evidence="3" id="KW-0547">Nucleotide-binding</keyword>
<dbReference type="InterPro" id="IPR050763">
    <property type="entry name" value="ABC_transporter_ATP-binding"/>
</dbReference>
<protein>
    <submittedName>
        <fullName evidence="6">ABC-type multidrug transport system, ATPase component</fullName>
    </submittedName>
</protein>
<dbReference type="GeneID" id="14407372"/>
<dbReference type="SMART" id="SM00382">
    <property type="entry name" value="AAA"/>
    <property type="match status" value="1"/>
</dbReference>
<organism evidence="6 7">
    <name type="scientific">Methanomethylovorans hollandica (strain DSM 15978 / NBRC 107637 / DMS1)</name>
    <dbReference type="NCBI Taxonomy" id="867904"/>
    <lineage>
        <taxon>Archaea</taxon>
        <taxon>Methanobacteriati</taxon>
        <taxon>Methanobacteriota</taxon>
        <taxon>Stenosarchaea group</taxon>
        <taxon>Methanomicrobia</taxon>
        <taxon>Methanosarcinales</taxon>
        <taxon>Methanosarcinaceae</taxon>
        <taxon>Methanomethylovorans</taxon>
    </lineage>
</organism>
<dbReference type="RefSeq" id="WP_015324926.1">
    <property type="nucleotide sequence ID" value="NC_019977.1"/>
</dbReference>
<evidence type="ECO:0000256" key="2">
    <source>
        <dbReference type="ARBA" id="ARBA00022448"/>
    </source>
</evidence>
<evidence type="ECO:0000256" key="3">
    <source>
        <dbReference type="ARBA" id="ARBA00022741"/>
    </source>
</evidence>
<proteinExistence type="inferred from homology"/>
<evidence type="ECO:0000313" key="7">
    <source>
        <dbReference type="Proteomes" id="UP000010866"/>
    </source>
</evidence>
<gene>
    <name evidence="6" type="ordered locus">Metho_1563</name>
</gene>
<keyword evidence="7" id="KW-1185">Reference proteome</keyword>
<sequence length="239" mass="26752" precursor="true">MGSVISVKGLTKRFAGHVALHDIDLNIEQGEFVIILGPNGAGKTTLLKILETLVRPSYGSVKIGGLELSRSAVEIRKKIGAISHESYLYEDLTVEENLHFYGKMYGLPESELTVRIQTLLEQLHLEQRCMDRVSTLSRGMKQRLSIARSLIHDPDIILMDEPYTGLDLRSACDLDNMLLENSRKVTVLMVTHDLERAFVICDRVIILSAGKIAVDMRKQEIASVEELRNIYTTIFDGGP</sequence>
<dbReference type="PROSITE" id="PS50893">
    <property type="entry name" value="ABC_TRANSPORTER_2"/>
    <property type="match status" value="1"/>
</dbReference>
<evidence type="ECO:0000256" key="1">
    <source>
        <dbReference type="ARBA" id="ARBA00005417"/>
    </source>
</evidence>
<accession>L0KXB4</accession>
<dbReference type="STRING" id="867904.Metho_1563"/>